<accession>A0A0D6MI69</accession>
<name>A0A0D6MI69_9PROT</name>
<dbReference type="Proteomes" id="UP000032679">
    <property type="component" value="Unassembled WGS sequence"/>
</dbReference>
<dbReference type="STRING" id="1231623.Tasa_004_028"/>
<dbReference type="EMBL" id="BALE01000004">
    <property type="protein sequence ID" value="GAN52963.1"/>
    <property type="molecule type" value="Genomic_DNA"/>
</dbReference>
<comment type="caution">
    <text evidence="1">The sequence shown here is derived from an EMBL/GenBank/DDBJ whole genome shotgun (WGS) entry which is preliminary data.</text>
</comment>
<gene>
    <name evidence="1" type="ORF">Tasa_004_028</name>
</gene>
<dbReference type="AlphaFoldDB" id="A0A0D6MI69"/>
<dbReference type="Pfam" id="PF13704">
    <property type="entry name" value="Glyco_tranf_2_4"/>
    <property type="match status" value="1"/>
</dbReference>
<keyword evidence="2" id="KW-1185">Reference proteome</keyword>
<organism evidence="1 2">
    <name type="scientific">Tanticharoenia sakaeratensis NBRC 103193</name>
    <dbReference type="NCBI Taxonomy" id="1231623"/>
    <lineage>
        <taxon>Bacteria</taxon>
        <taxon>Pseudomonadati</taxon>
        <taxon>Pseudomonadota</taxon>
        <taxon>Alphaproteobacteria</taxon>
        <taxon>Acetobacterales</taxon>
        <taxon>Acetobacteraceae</taxon>
        <taxon>Tanticharoenia</taxon>
    </lineage>
</organism>
<proteinExistence type="predicted"/>
<reference evidence="1 2" key="1">
    <citation type="submission" date="2012-10" db="EMBL/GenBank/DDBJ databases">
        <title>Genome sequencing of Tanticharoenia sakaeratensis NBRC 103193.</title>
        <authorList>
            <person name="Azuma Y."/>
            <person name="Hadano H."/>
            <person name="Hirakawa H."/>
            <person name="Matsushita K."/>
        </authorList>
    </citation>
    <scope>NUCLEOTIDE SEQUENCE [LARGE SCALE GENOMIC DNA]</scope>
    <source>
        <strain evidence="1 2">NBRC 103193</strain>
    </source>
</reference>
<dbReference type="RefSeq" id="WP_158507506.1">
    <property type="nucleotide sequence ID" value="NZ_BALE01000004.1"/>
</dbReference>
<evidence type="ECO:0008006" key="3">
    <source>
        <dbReference type="Google" id="ProtNLM"/>
    </source>
</evidence>
<dbReference type="OrthoDB" id="8245240at2"/>
<protein>
    <recommendedName>
        <fullName evidence="3">Glycosyl transferase family 2</fullName>
    </recommendedName>
</protein>
<evidence type="ECO:0000313" key="2">
    <source>
        <dbReference type="Proteomes" id="UP000032679"/>
    </source>
</evidence>
<sequence length="333" mass="37165">MSAPRHPCSVRVLMMQRDEGPLLLSWFSHYARLFGMDRLTVMDNGSRDPLTLHVLAQAEARGALIDRRHSGPEDFQAKGLHFARVIRSWDADPGIAGTYDMALPVDCDEFIAAVDADRISTATEAVHDALAEVAHEKRALRLELSLFNVPDRPGWFAVDPDFCKGAIPAGGVDLIDNGQHMPNSALEPGFAATRLTYLHWHNRPFDEMRERARQKIGTSLIDPTDDSDLRRYAMVRQAPGRHLLPVLLRDAQWYRARYDDSLRLFVPEGAAPGGAALPGETGSPVIEDRRGRRTWSDTAYLAANSDVANYPLGPLHHFLRYGWAEGRLERPSA</sequence>
<evidence type="ECO:0000313" key="1">
    <source>
        <dbReference type="EMBL" id="GAN52963.1"/>
    </source>
</evidence>